<reference evidence="3" key="3">
    <citation type="journal article" date="2019" name="J. ISSAAS">
        <title>Genomics, evolutionary history and diagnostics of the Alternaria alternata species group including apple and Asian pear pathotypes.</title>
        <authorList>
            <person name="Armitage A.D."/>
            <person name="Cockerton H.M."/>
            <person name="Sreenivasaprasad S."/>
            <person name="Woodhall J."/>
            <person name="Lane C."/>
            <person name="Harrison R.J."/>
            <person name="Clarkson J.P."/>
        </authorList>
    </citation>
    <scope>NUCLEOTIDE SEQUENCE</scope>
    <source>
        <strain evidence="3">FERA 1082</strain>
    </source>
</reference>
<feature type="compositionally biased region" description="Basic and acidic residues" evidence="1">
    <location>
        <begin position="449"/>
        <end position="458"/>
    </location>
</feature>
<name>A0A4Q4MV00_9PLEO</name>
<dbReference type="EMBL" id="PDXA01000002">
    <property type="protein sequence ID" value="RYN60667.1"/>
    <property type="molecule type" value="Genomic_DNA"/>
</dbReference>
<evidence type="ECO:0000313" key="2">
    <source>
        <dbReference type="EMBL" id="RYN35263.1"/>
    </source>
</evidence>
<reference evidence="2" key="1">
    <citation type="submission" date="2017-10" db="EMBL/GenBank/DDBJ databases">
        <authorList>
            <person name="Armitage A.D."/>
            <person name="Barbara D.J."/>
            <person name="Woodhall J.W."/>
            <person name="Sreenivasaprasad S."/>
            <person name="Lane C.R."/>
            <person name="Clarkson J.P."/>
            <person name="Harrison R.J."/>
        </authorList>
    </citation>
    <scope>NUCLEOTIDE SEQUENCE</scope>
    <source>
        <strain evidence="2">FERA 1164</strain>
        <strain evidence="4">FERA 635</strain>
    </source>
</reference>
<evidence type="ECO:0000256" key="1">
    <source>
        <dbReference type="SAM" id="MobiDB-lite"/>
    </source>
</evidence>
<evidence type="ECO:0000313" key="6">
    <source>
        <dbReference type="Proteomes" id="UP000293195"/>
    </source>
</evidence>
<organism evidence="3 5">
    <name type="scientific">Alternaria tenuissima</name>
    <dbReference type="NCBI Taxonomy" id="119927"/>
    <lineage>
        <taxon>Eukaryota</taxon>
        <taxon>Fungi</taxon>
        <taxon>Dikarya</taxon>
        <taxon>Ascomycota</taxon>
        <taxon>Pezizomycotina</taxon>
        <taxon>Dothideomycetes</taxon>
        <taxon>Pleosporomycetidae</taxon>
        <taxon>Pleosporales</taxon>
        <taxon>Pleosporineae</taxon>
        <taxon>Pleosporaceae</taxon>
        <taxon>Alternaria</taxon>
        <taxon>Alternaria sect. Alternaria</taxon>
        <taxon>Alternaria alternata complex</taxon>
    </lineage>
</organism>
<reference evidence="2 5" key="2">
    <citation type="journal article" date="2019" name="bioRxiv">
        <title>Genomics, evolutionary history and diagnostics of the Alternaria alternata species group including apple and Asian pear pathotypes.</title>
        <authorList>
            <person name="Armitage A.D."/>
            <person name="Cockerton H.M."/>
            <person name="Sreenivasaprasad S."/>
            <person name="Woodhall J.W."/>
            <person name="Lane C.R."/>
            <person name="Harrison R.J."/>
            <person name="Clarkson J.P."/>
        </authorList>
    </citation>
    <scope>NUCLEOTIDE SEQUENCE [LARGE SCALE GENOMIC DNA]</scope>
    <source>
        <strain evidence="5">FERA 1082</strain>
        <strain evidence="2">FERA 1164</strain>
        <strain evidence="4">FERA 635</strain>
    </source>
</reference>
<sequence length="458" mass="53239">MTAHIPYLPAEIHRIIAEYVHREDLPSYRLVNRQLCDMATEELFSTIVFHYSTASIDRLKRLGWNARLRGQVKNIFWDVNQWSVGNVRDFHEWEQYFTQIAQLDRWRNANYDSSGYTQLSQNRREWEAYLDRVADERKARVDRDSLQVLERFYNLHSIHIVNGDLFLAHRGLQKVAEDCPNASFGPVVFRRGFETYSLRNMPGIETLLIPEEYCKSSLKELTLNTVHFKCFAPLTSSNFDNLSSLDITIFPRTFRDRYLDTQWVVLMIKGFRRFLASSTRLECLRIDLNHEKAEPNSYDVVLSIDQVFDNKHTWSTLRTLSLCHFSATPDTLLSFLGRHSSTLKDLRLHNISWIVDNGDERGEPEQRFYAPSASVRHCAWPRVLQEMRKSLSLDHATVTGKLGENRHMRGWRLHEKDDELAAAVSDYLVRGGQCPLTADNADFDPESDTDSKREGSAA</sequence>
<dbReference type="Proteomes" id="UP000292402">
    <property type="component" value="Unassembled WGS sequence"/>
</dbReference>
<feature type="region of interest" description="Disordered" evidence="1">
    <location>
        <begin position="436"/>
        <end position="458"/>
    </location>
</feature>
<evidence type="ECO:0000313" key="5">
    <source>
        <dbReference type="Proteomes" id="UP000292402"/>
    </source>
</evidence>
<keyword evidence="6" id="KW-1185">Reference proteome</keyword>
<proteinExistence type="predicted"/>
<gene>
    <name evidence="3" type="ORF">AA0114_g706</name>
    <name evidence="2" type="ORF">AA0115_g2465</name>
    <name evidence="4" type="ORF">AA0119_g1491</name>
</gene>
<comment type="caution">
    <text evidence="3">The sequence shown here is derived from an EMBL/GenBank/DDBJ whole genome shotgun (WGS) entry which is preliminary data.</text>
</comment>
<evidence type="ECO:0000313" key="4">
    <source>
        <dbReference type="EMBL" id="RYO08920.1"/>
    </source>
</evidence>
<dbReference type="AlphaFoldDB" id="A0A4Q4MV00"/>
<dbReference type="EMBL" id="PDXB01000004">
    <property type="protein sequence ID" value="RYN35263.1"/>
    <property type="molecule type" value="Genomic_DNA"/>
</dbReference>
<evidence type="ECO:0008006" key="7">
    <source>
        <dbReference type="Google" id="ProtNLM"/>
    </source>
</evidence>
<protein>
    <recommendedName>
        <fullName evidence="7">F-box domain-containing protein</fullName>
    </recommendedName>
</protein>
<dbReference type="EMBL" id="PDXF01000003">
    <property type="protein sequence ID" value="RYO08920.1"/>
    <property type="molecule type" value="Genomic_DNA"/>
</dbReference>
<evidence type="ECO:0000313" key="3">
    <source>
        <dbReference type="EMBL" id="RYN60667.1"/>
    </source>
</evidence>
<dbReference type="Proteomes" id="UP000292340">
    <property type="component" value="Unassembled WGS sequence"/>
</dbReference>
<dbReference type="InterPro" id="IPR032675">
    <property type="entry name" value="LRR_dom_sf"/>
</dbReference>
<dbReference type="Proteomes" id="UP000293195">
    <property type="component" value="Unassembled WGS sequence"/>
</dbReference>
<accession>A0A4Q4MV00</accession>
<dbReference type="Gene3D" id="3.80.10.10">
    <property type="entry name" value="Ribonuclease Inhibitor"/>
    <property type="match status" value="1"/>
</dbReference>